<feature type="repeat" description="ANK" evidence="3">
    <location>
        <begin position="405"/>
        <end position="430"/>
    </location>
</feature>
<reference evidence="5 6" key="1">
    <citation type="journal article" date="2015" name="Mol. Plant Microbe Interact.">
        <title>Genome, transcriptome, and functional analyses of Penicillium expansum provide new insights into secondary metabolism and pathogenicity.</title>
        <authorList>
            <person name="Ballester A.R."/>
            <person name="Marcet-Houben M."/>
            <person name="Levin E."/>
            <person name="Sela N."/>
            <person name="Selma-Lazaro C."/>
            <person name="Carmona L."/>
            <person name="Wisniewski M."/>
            <person name="Droby S."/>
            <person name="Gonzalez-Candelas L."/>
            <person name="Gabaldon T."/>
        </authorList>
    </citation>
    <scope>NUCLEOTIDE SEQUENCE [LARGE SCALE GENOMIC DNA]</scope>
    <source>
        <strain evidence="5 6">MD-8</strain>
    </source>
</reference>
<organism evidence="5 6">
    <name type="scientific">Penicillium expansum</name>
    <name type="common">Blue mold rot fungus</name>
    <dbReference type="NCBI Taxonomy" id="27334"/>
    <lineage>
        <taxon>Eukaryota</taxon>
        <taxon>Fungi</taxon>
        <taxon>Dikarya</taxon>
        <taxon>Ascomycota</taxon>
        <taxon>Pezizomycotina</taxon>
        <taxon>Eurotiomycetes</taxon>
        <taxon>Eurotiomycetidae</taxon>
        <taxon>Eurotiales</taxon>
        <taxon>Aspergillaceae</taxon>
        <taxon>Penicillium</taxon>
    </lineage>
</organism>
<dbReference type="PANTHER" id="PTHR24180">
    <property type="entry name" value="CYCLIN-DEPENDENT KINASE INHIBITOR 2C-RELATED"/>
    <property type="match status" value="1"/>
</dbReference>
<dbReference type="PROSITE" id="PS50088">
    <property type="entry name" value="ANK_REPEAT"/>
    <property type="match status" value="1"/>
</dbReference>
<dbReference type="Pfam" id="PF12796">
    <property type="entry name" value="Ank_2"/>
    <property type="match status" value="1"/>
</dbReference>
<dbReference type="SUPFAM" id="SSF48403">
    <property type="entry name" value="Ankyrin repeat"/>
    <property type="match status" value="1"/>
</dbReference>
<evidence type="ECO:0000256" key="3">
    <source>
        <dbReference type="PROSITE-ProRule" id="PRU00023"/>
    </source>
</evidence>
<dbReference type="InterPro" id="IPR036770">
    <property type="entry name" value="Ankyrin_rpt-contain_sf"/>
</dbReference>
<accession>A0A0A2JRZ2</accession>
<proteinExistence type="predicted"/>
<dbReference type="Gene3D" id="1.25.40.20">
    <property type="entry name" value="Ankyrin repeat-containing domain"/>
    <property type="match status" value="2"/>
</dbReference>
<evidence type="ECO:0000313" key="5">
    <source>
        <dbReference type="EMBL" id="KGO58162.1"/>
    </source>
</evidence>
<dbReference type="Pfam" id="PF17107">
    <property type="entry name" value="SesA"/>
    <property type="match status" value="1"/>
</dbReference>
<dbReference type="InterPro" id="IPR031352">
    <property type="entry name" value="SesA"/>
</dbReference>
<keyword evidence="6" id="KW-1185">Reference proteome</keyword>
<dbReference type="RefSeq" id="XP_016599656.1">
    <property type="nucleotide sequence ID" value="XM_016743943.1"/>
</dbReference>
<keyword evidence="2 3" id="KW-0040">ANK repeat</keyword>
<evidence type="ECO:0000313" key="6">
    <source>
        <dbReference type="Proteomes" id="UP000030143"/>
    </source>
</evidence>
<dbReference type="PANTHER" id="PTHR24180:SF45">
    <property type="entry name" value="POLY [ADP-RIBOSE] POLYMERASE TANKYRASE"/>
    <property type="match status" value="1"/>
</dbReference>
<dbReference type="Proteomes" id="UP000030143">
    <property type="component" value="Unassembled WGS sequence"/>
</dbReference>
<dbReference type="InterPro" id="IPR002110">
    <property type="entry name" value="Ankyrin_rpt"/>
</dbReference>
<dbReference type="PROSITE" id="PS50297">
    <property type="entry name" value="ANK_REP_REGION"/>
    <property type="match status" value="1"/>
</dbReference>
<dbReference type="AlphaFoldDB" id="A0A0A2JRZ2"/>
<feature type="domain" description="NACHT-NTPase and P-loop NTPases N-terminal" evidence="4">
    <location>
        <begin position="11"/>
        <end position="136"/>
    </location>
</feature>
<dbReference type="InterPro" id="IPR051637">
    <property type="entry name" value="Ank_repeat_dom-contain_49"/>
</dbReference>
<evidence type="ECO:0000256" key="2">
    <source>
        <dbReference type="ARBA" id="ARBA00023043"/>
    </source>
</evidence>
<dbReference type="HOGENOM" id="CLU_013932_0_0_1"/>
<protein>
    <recommendedName>
        <fullName evidence="4">NACHT-NTPase and P-loop NTPases N-terminal domain-containing protein</fullName>
    </recommendedName>
</protein>
<evidence type="ECO:0000259" key="4">
    <source>
        <dbReference type="Pfam" id="PF17107"/>
    </source>
</evidence>
<evidence type="ECO:0000256" key="1">
    <source>
        <dbReference type="ARBA" id="ARBA00022737"/>
    </source>
</evidence>
<dbReference type="GeneID" id="27679363"/>
<comment type="caution">
    <text evidence="5">The sequence shown here is derived from an EMBL/GenBank/DDBJ whole genome shotgun (WGS) entry which is preliminary data.</text>
</comment>
<name>A0A0A2JRZ2_PENEN</name>
<dbReference type="VEuPathDB" id="FungiDB:PEXP_099090"/>
<dbReference type="STRING" id="27334.A0A0A2JRZ2"/>
<dbReference type="EMBL" id="JQFZ01000121">
    <property type="protein sequence ID" value="KGO58162.1"/>
    <property type="molecule type" value="Genomic_DNA"/>
</dbReference>
<gene>
    <name evidence="5" type="ORF">PEX2_066720</name>
</gene>
<keyword evidence="1" id="KW-0677">Repeat</keyword>
<sequence>MADPLTVVGAVASTIQLIEFTAKVFDRLNNYIRHIDEVPETLRQIKLHLPLFIETLQRVQTFIDFGYFNPRTSSVLKDFVEESFSQMVLLDDLLLKIIPDKGDSVIKKGRKAIFSLKEESSLKKIFENISGYIEKLLLFQSSVTSGHAMIHTQSLLKMHQSHTAYGSLVPGSPIPTDARAMGYTSEPVMKLDGDARLKSISNYSKRGKDRRISYFLSLSRFGLLWALQVDLNISWGNKAVSILPGLHFQQLVKNTSPGLEIFMRCMMQKMDTESASQALIGLFRRGVVSPHDVFPDGATWLESFANAGHEWGHRYPGTVGDSSLNSSAYTELSLGNADVDPFLLQFLAECSKNAYDEIERLVQDPRSLRGTNLLRQNPVHVAVLRPNALAIIVRVFGDLDMPDLAGKTPLEYAAAYGSTESILILLKSGARPWELLSEAVAFFRNKKTFSESFVQHQLKDLMLETMHTGDWNSNIIHIFLGLGVDPRIVSRDGDTLLYFADSAANVDALFPTASEYINDTNNDGWTALMTSIGNRPLEVSKAIVHRGCNINHQDTMGLSALHIASELITRSVKSVPNKPDYESIRSISTIFAVIAMLIAEDADPFSRDKCRCACSDGGCSPITLMLDRIPSIHKSHYLEPSGYLWVLEWLLTLSDLRGEAIARKALLDLIRFKEFQKAELTHVCISDHEPNFGDYFDGDEIDEIMDEEKELIWQLEETMEKWKQKIDYLPIEEAWLDMLNEFCPVNYKPPMVGPWWSSFVGTNYDKSEQAALPSFIISAPNPTGSSFYVDKISDVYRSHEFFPVDPSIAASPRAYIAWVESIYRYGASDDYPIEINYEWYEKRKYWANRQFEVLRDCGIFEIPQ</sequence>
<dbReference type="SMART" id="SM00248">
    <property type="entry name" value="ANK"/>
    <property type="match status" value="2"/>
</dbReference>